<dbReference type="AlphaFoldDB" id="A0A1B7NML8"/>
<gene>
    <name evidence="2" type="ORF">ACJ72_07868</name>
</gene>
<feature type="domain" description="Arb2" evidence="1">
    <location>
        <begin position="10"/>
        <end position="51"/>
    </location>
</feature>
<evidence type="ECO:0000313" key="2">
    <source>
        <dbReference type="EMBL" id="OAX77830.1"/>
    </source>
</evidence>
<dbReference type="EMBL" id="LGUA01002015">
    <property type="protein sequence ID" value="OAX77830.1"/>
    <property type="molecule type" value="Genomic_DNA"/>
</dbReference>
<dbReference type="InterPro" id="IPR053858">
    <property type="entry name" value="Arb2_dom"/>
</dbReference>
<organism evidence="2 3">
    <name type="scientific">Emergomyces africanus</name>
    <dbReference type="NCBI Taxonomy" id="1955775"/>
    <lineage>
        <taxon>Eukaryota</taxon>
        <taxon>Fungi</taxon>
        <taxon>Dikarya</taxon>
        <taxon>Ascomycota</taxon>
        <taxon>Pezizomycotina</taxon>
        <taxon>Eurotiomycetes</taxon>
        <taxon>Eurotiomycetidae</taxon>
        <taxon>Onygenales</taxon>
        <taxon>Ajellomycetaceae</taxon>
        <taxon>Emergomyces</taxon>
    </lineage>
</organism>
<evidence type="ECO:0000313" key="3">
    <source>
        <dbReference type="Proteomes" id="UP000091918"/>
    </source>
</evidence>
<dbReference type="Pfam" id="PF22749">
    <property type="entry name" value="Arb2"/>
    <property type="match status" value="1"/>
</dbReference>
<reference evidence="2 3" key="1">
    <citation type="submission" date="2015-07" db="EMBL/GenBank/DDBJ databases">
        <title>Emmonsia species relationships and genome sequence.</title>
        <authorList>
            <person name="Cuomo C.A."/>
            <person name="Schwartz I.S."/>
            <person name="Kenyon C."/>
            <person name="de Hoog G.S."/>
            <person name="Govender N.P."/>
            <person name="Botha A."/>
            <person name="Moreno L."/>
            <person name="de Vries M."/>
            <person name="Munoz J.F."/>
            <person name="Stielow J.B."/>
        </authorList>
    </citation>
    <scope>NUCLEOTIDE SEQUENCE [LARGE SCALE GENOMIC DNA]</scope>
    <source>
        <strain evidence="2 3">CBS 136260</strain>
    </source>
</reference>
<comment type="caution">
    <text evidence="2">The sequence shown here is derived from an EMBL/GenBank/DDBJ whole genome shotgun (WGS) entry which is preliminary data.</text>
</comment>
<proteinExistence type="predicted"/>
<dbReference type="Proteomes" id="UP000091918">
    <property type="component" value="Unassembled WGS sequence"/>
</dbReference>
<sequence>MFSQIPHSTQPRISSICLANPLHDTNHLHPPDFAAFMSTRSRAYVLSDKPLDTQVAGRYEFGCNCYSSGEQLNVECIMPRAWRSMLTWLDGMFEDKGLEEVAVIVGDDGVAED</sequence>
<dbReference type="OrthoDB" id="421951at2759"/>
<accession>A0A1B7NML8</accession>
<evidence type="ECO:0000259" key="1">
    <source>
        <dbReference type="Pfam" id="PF22749"/>
    </source>
</evidence>
<dbReference type="STRING" id="1658172.A0A1B7NML8"/>
<protein>
    <recommendedName>
        <fullName evidence="1">Arb2 domain-containing protein</fullName>
    </recommendedName>
</protein>
<name>A0A1B7NML8_9EURO</name>
<keyword evidence="3" id="KW-1185">Reference proteome</keyword>